<dbReference type="STRING" id="763665.A0A2G5BKN0"/>
<feature type="non-terminal residue" evidence="6">
    <location>
        <position position="1"/>
    </location>
</feature>
<dbReference type="InterPro" id="IPR000232">
    <property type="entry name" value="HSF_DNA-bd"/>
</dbReference>
<comment type="similarity">
    <text evidence="4">Belongs to the HSF family.</text>
</comment>
<dbReference type="Gene3D" id="1.10.10.10">
    <property type="entry name" value="Winged helix-like DNA-binding domain superfamily/Winged helix DNA-binding domain"/>
    <property type="match status" value="1"/>
</dbReference>
<evidence type="ECO:0000256" key="3">
    <source>
        <dbReference type="ARBA" id="ARBA00023242"/>
    </source>
</evidence>
<keyword evidence="3" id="KW-0539">Nucleus</keyword>
<evidence type="ECO:0000256" key="2">
    <source>
        <dbReference type="ARBA" id="ARBA00023125"/>
    </source>
</evidence>
<keyword evidence="2 6" id="KW-0238">DNA-binding</keyword>
<evidence type="ECO:0000256" key="1">
    <source>
        <dbReference type="ARBA" id="ARBA00004123"/>
    </source>
</evidence>
<evidence type="ECO:0000313" key="6">
    <source>
        <dbReference type="EMBL" id="PIA19560.1"/>
    </source>
</evidence>
<keyword evidence="7" id="KW-1185">Reference proteome</keyword>
<dbReference type="GO" id="GO:0005634">
    <property type="term" value="C:nucleus"/>
    <property type="evidence" value="ECO:0007669"/>
    <property type="project" value="UniProtKB-SubCell"/>
</dbReference>
<dbReference type="Proteomes" id="UP000242474">
    <property type="component" value="Unassembled WGS sequence"/>
</dbReference>
<dbReference type="SMART" id="SM00415">
    <property type="entry name" value="HSF"/>
    <property type="match status" value="1"/>
</dbReference>
<dbReference type="PANTHER" id="PTHR10015:SF206">
    <property type="entry name" value="HSF-TYPE DNA-BINDING DOMAIN-CONTAINING PROTEIN"/>
    <property type="match status" value="1"/>
</dbReference>
<proteinExistence type="inferred from homology"/>
<organism evidence="6 7">
    <name type="scientific">Coemansia reversa (strain ATCC 12441 / NRRL 1564)</name>
    <dbReference type="NCBI Taxonomy" id="763665"/>
    <lineage>
        <taxon>Eukaryota</taxon>
        <taxon>Fungi</taxon>
        <taxon>Fungi incertae sedis</taxon>
        <taxon>Zoopagomycota</taxon>
        <taxon>Kickxellomycotina</taxon>
        <taxon>Kickxellomycetes</taxon>
        <taxon>Kickxellales</taxon>
        <taxon>Kickxellaceae</taxon>
        <taxon>Coemansia</taxon>
    </lineage>
</organism>
<protein>
    <submittedName>
        <fullName evidence="6">Winged helix DNA-binding domain-containing protein</fullName>
    </submittedName>
</protein>
<reference evidence="6 7" key="1">
    <citation type="journal article" date="2015" name="Genome Biol. Evol.">
        <title>Phylogenomic analyses indicate that early fungi evolved digesting cell walls of algal ancestors of land plants.</title>
        <authorList>
            <person name="Chang Y."/>
            <person name="Wang S."/>
            <person name="Sekimoto S."/>
            <person name="Aerts A.L."/>
            <person name="Choi C."/>
            <person name="Clum A."/>
            <person name="LaButti K.M."/>
            <person name="Lindquist E.A."/>
            <person name="Yee Ngan C."/>
            <person name="Ohm R.A."/>
            <person name="Salamov A.A."/>
            <person name="Grigoriev I.V."/>
            <person name="Spatafora J.W."/>
            <person name="Berbee M.L."/>
        </authorList>
    </citation>
    <scope>NUCLEOTIDE SEQUENCE [LARGE SCALE GENOMIC DNA]</scope>
    <source>
        <strain evidence="6 7">NRRL 1564</strain>
    </source>
</reference>
<sequence length="89" mass="10387">LVESGLYRCLCWNDNGDGVVITSKDSIVDIVLPNHFNTREFASFTRQFHIYGFRRVTDNRKAKHSAGHCEFTHPWFKRGKDGLLYKIVR</sequence>
<feature type="non-terminal residue" evidence="6">
    <location>
        <position position="89"/>
    </location>
</feature>
<evidence type="ECO:0000313" key="7">
    <source>
        <dbReference type="Proteomes" id="UP000242474"/>
    </source>
</evidence>
<comment type="subcellular location">
    <subcellularLocation>
        <location evidence="1">Nucleus</location>
    </subcellularLocation>
</comment>
<dbReference type="InterPro" id="IPR036390">
    <property type="entry name" value="WH_DNA-bd_sf"/>
</dbReference>
<dbReference type="PANTHER" id="PTHR10015">
    <property type="entry name" value="HEAT SHOCK TRANSCRIPTION FACTOR"/>
    <property type="match status" value="1"/>
</dbReference>
<dbReference type="GO" id="GO:0043565">
    <property type="term" value="F:sequence-specific DNA binding"/>
    <property type="evidence" value="ECO:0007669"/>
    <property type="project" value="InterPro"/>
</dbReference>
<dbReference type="Pfam" id="PF00447">
    <property type="entry name" value="HSF_DNA-bind"/>
    <property type="match status" value="1"/>
</dbReference>
<dbReference type="OrthoDB" id="60033at2759"/>
<dbReference type="SUPFAM" id="SSF46785">
    <property type="entry name" value="Winged helix' DNA-binding domain"/>
    <property type="match status" value="1"/>
</dbReference>
<evidence type="ECO:0000256" key="4">
    <source>
        <dbReference type="RuleBase" id="RU004020"/>
    </source>
</evidence>
<accession>A0A2G5BKN0</accession>
<evidence type="ECO:0000259" key="5">
    <source>
        <dbReference type="SMART" id="SM00415"/>
    </source>
</evidence>
<name>A0A2G5BKN0_COERN</name>
<dbReference type="EMBL" id="KZ303486">
    <property type="protein sequence ID" value="PIA19560.1"/>
    <property type="molecule type" value="Genomic_DNA"/>
</dbReference>
<dbReference type="InterPro" id="IPR036388">
    <property type="entry name" value="WH-like_DNA-bd_sf"/>
</dbReference>
<gene>
    <name evidence="6" type="ORF">COEREDRAFT_29373</name>
</gene>
<dbReference type="AlphaFoldDB" id="A0A2G5BKN0"/>
<feature type="domain" description="HSF-type DNA-binding" evidence="5">
    <location>
        <begin position="1"/>
        <end position="89"/>
    </location>
</feature>
<dbReference type="GO" id="GO:0003700">
    <property type="term" value="F:DNA-binding transcription factor activity"/>
    <property type="evidence" value="ECO:0007669"/>
    <property type="project" value="InterPro"/>
</dbReference>